<dbReference type="SUPFAM" id="SSF51294">
    <property type="entry name" value="Hedgehog/intein (Hint) domain"/>
    <property type="match status" value="1"/>
</dbReference>
<dbReference type="InterPro" id="IPR036844">
    <property type="entry name" value="Hint_dom_sf"/>
</dbReference>
<dbReference type="Gene3D" id="2.170.16.10">
    <property type="entry name" value="Hedgehog/Intein (Hint) domain"/>
    <property type="match status" value="1"/>
</dbReference>
<dbReference type="RefSeq" id="WP_203413348.1">
    <property type="nucleotide sequence ID" value="NZ_CP060244.1"/>
</dbReference>
<dbReference type="Proteomes" id="UP000516349">
    <property type="component" value="Chromosome"/>
</dbReference>
<keyword evidence="3" id="KW-1185">Reference proteome</keyword>
<accession>A0A7H1NTQ4</accession>
<dbReference type="AlphaFoldDB" id="A0A7H1NTQ4"/>
<evidence type="ECO:0000313" key="2">
    <source>
        <dbReference type="EMBL" id="QNT79164.1"/>
    </source>
</evidence>
<proteinExistence type="predicted"/>
<evidence type="ECO:0000259" key="1">
    <source>
        <dbReference type="Pfam" id="PF13403"/>
    </source>
</evidence>
<dbReference type="KEGG" id="ebla:JGUZn3_19520"/>
<dbReference type="EMBL" id="CP060244">
    <property type="protein sequence ID" value="QNT79164.1"/>
    <property type="molecule type" value="Genomic_DNA"/>
</dbReference>
<name>A0A7H1NTQ4_9PROT</name>
<feature type="domain" description="Hedgehog/Intein (Hint)" evidence="1">
    <location>
        <begin position="178"/>
        <end position="312"/>
    </location>
</feature>
<organism evidence="2 3">
    <name type="scientific">Entomobacter blattae</name>
    <dbReference type="NCBI Taxonomy" id="2762277"/>
    <lineage>
        <taxon>Bacteria</taxon>
        <taxon>Pseudomonadati</taxon>
        <taxon>Pseudomonadota</taxon>
        <taxon>Alphaproteobacteria</taxon>
        <taxon>Acetobacterales</taxon>
        <taxon>Acetobacteraceae</taxon>
        <taxon>Entomobacter</taxon>
    </lineage>
</organism>
<protein>
    <submittedName>
        <fullName evidence="2">Hint domain protein</fullName>
    </submittedName>
</protein>
<evidence type="ECO:0000313" key="3">
    <source>
        <dbReference type="Proteomes" id="UP000516349"/>
    </source>
</evidence>
<reference evidence="2 3" key="1">
    <citation type="submission" date="2020-08" db="EMBL/GenBank/DDBJ databases">
        <title>Complete genome sequence of Entomobacter blattae G55GP.</title>
        <authorList>
            <person name="Poehlein A."/>
            <person name="Guzman J."/>
            <person name="Daniel R."/>
            <person name="Vilcinskas A."/>
        </authorList>
    </citation>
    <scope>NUCLEOTIDE SEQUENCE [LARGE SCALE GENOMIC DNA]</scope>
    <source>
        <strain evidence="2 3">G55GP</strain>
    </source>
</reference>
<dbReference type="Pfam" id="PF13403">
    <property type="entry name" value="Hint_2"/>
    <property type="match status" value="1"/>
</dbReference>
<gene>
    <name evidence="2" type="ORF">JGUZn3_19520</name>
</gene>
<dbReference type="InterPro" id="IPR028992">
    <property type="entry name" value="Hedgehog/Intein_dom"/>
</dbReference>
<sequence>MADSKIVFSADEPYKLFDNTSGDTNGITALGTVGYYQAGNVGGSGAFVPLSANGNGVTSSQGSFNGIRRPISYITIHPGEITEVGGKIAATITFSRPANGISSVEVYLKYTGYTTVAGTTALGFTYDSPVTSDANAAKIANDLATKFNGTSWYFSPTVTNSQVLNVQSPVAEVVSADVCFLAGTEIKVPGGIKLVEDVAVGDMVVTVKNGIEVAQQVVAVSHSTVAAVNTESQPVCIKKDAFADGVPYQDLFVTGEHCVFVGGKLVLARMLVNGVSIVRGDSFSRYEIYHVELSEHAVLVSNGLTTESYLDTNHNITQNGNIVHLGRKTWEKDAVAPLGTEKAFAESIYNVLLERANQLGLKSEQVAVSYVTDPDLHLLTDSGNKVSPCKVKDNEYFFIVPKVVKSARLVSRTFVPAEVEGSFIDDRRTLGVLVSDVSVCWSATRKDKVSSCFSEDMADGWYPMDHEHSRWTNGDAHLSLVEISDENTKENAVLISIKISSSGKYKTITEVVDNKNELLVS</sequence>